<protein>
    <submittedName>
        <fullName evidence="3">PWWP domain-containing protein</fullName>
    </submittedName>
</protein>
<feature type="compositionally biased region" description="Polar residues" evidence="1">
    <location>
        <begin position="1"/>
        <end position="10"/>
    </location>
</feature>
<feature type="domain" description="PWWP" evidence="2">
    <location>
        <begin position="21"/>
        <end position="86"/>
    </location>
</feature>
<dbReference type="SUPFAM" id="SSF63748">
    <property type="entry name" value="Tudor/PWWP/MBT"/>
    <property type="match status" value="1"/>
</dbReference>
<dbReference type="CDD" id="cd05840">
    <property type="entry name" value="PWWP_ScIOC4-like"/>
    <property type="match status" value="1"/>
</dbReference>
<feature type="compositionally biased region" description="Basic and acidic residues" evidence="1">
    <location>
        <begin position="205"/>
        <end position="234"/>
    </location>
</feature>
<reference evidence="3" key="1">
    <citation type="submission" date="2020-05" db="EMBL/GenBank/DDBJ databases">
        <title>Mycena genomes resolve the evolution of fungal bioluminescence.</title>
        <authorList>
            <person name="Tsai I.J."/>
        </authorList>
    </citation>
    <scope>NUCLEOTIDE SEQUENCE</scope>
    <source>
        <strain evidence="3">110903Hualien_Pintung</strain>
    </source>
</reference>
<feature type="compositionally biased region" description="Acidic residues" evidence="1">
    <location>
        <begin position="194"/>
        <end position="204"/>
    </location>
</feature>
<feature type="compositionally biased region" description="Acidic residues" evidence="1">
    <location>
        <begin position="141"/>
        <end position="159"/>
    </location>
</feature>
<dbReference type="InterPro" id="IPR035503">
    <property type="entry name" value="IOC4-like_PWWP"/>
</dbReference>
<keyword evidence="4" id="KW-1185">Reference proteome</keyword>
<evidence type="ECO:0000259" key="2">
    <source>
        <dbReference type="PROSITE" id="PS50812"/>
    </source>
</evidence>
<feature type="region of interest" description="Disordered" evidence="1">
    <location>
        <begin position="330"/>
        <end position="352"/>
    </location>
</feature>
<dbReference type="Pfam" id="PF00855">
    <property type="entry name" value="PWWP"/>
    <property type="match status" value="1"/>
</dbReference>
<dbReference type="SMART" id="SM00293">
    <property type="entry name" value="PWWP"/>
    <property type="match status" value="1"/>
</dbReference>
<dbReference type="AlphaFoldDB" id="A0A8H6SUL7"/>
<evidence type="ECO:0000313" key="4">
    <source>
        <dbReference type="Proteomes" id="UP000613580"/>
    </source>
</evidence>
<dbReference type="OrthoDB" id="62853at2759"/>
<dbReference type="Proteomes" id="UP000613580">
    <property type="component" value="Unassembled WGS sequence"/>
</dbReference>
<dbReference type="PANTHER" id="PTHR10688:SF5">
    <property type="entry name" value="PWWP DOMAIN-CONTAINING PROTEIN 1-RELATED"/>
    <property type="match status" value="1"/>
</dbReference>
<dbReference type="InterPro" id="IPR052657">
    <property type="entry name" value="PDP_family_Arabidopsis"/>
</dbReference>
<dbReference type="PROSITE" id="PS50812">
    <property type="entry name" value="PWWP"/>
    <property type="match status" value="1"/>
</dbReference>
<sequence length="391" mass="43705">MSAKRSASTAKKNEPEETYETGDIVLGKLRGYPPWPSRVVDPDNVPKSVTRERPGNRKTTAYVVRFFPAGDYSWLSASELTRLTTDECEKYIADNEVSEGSKGKKELLEGYRACLDPDAWEKEHDSAPPAKKGGRKKKVVEEDDDDEDEDAAAEDDDEESTGKKRKRTSSSKAKPSSSKKKGGKKGKKSKETVESEDEGADDGDAEPKERPSKKSKSEKEPVNPKLENDPEALKVREWRHKLQKVFLPSNKQMPKEEDMPSVDELFTVVEQYQHMSIEYLTFSKIGKVMRHIHLLEADKVPRDAEFRFRERAKALVDRWHMILNANKADDAKGEGAEKEVNGAAAGADADGDADGDLTMMDESQACPAVSERLSLFAPLPFEASIPYHPPF</sequence>
<accession>A0A8H6SUL7</accession>
<feature type="compositionally biased region" description="Basic and acidic residues" evidence="1">
    <location>
        <begin position="330"/>
        <end position="340"/>
    </location>
</feature>
<dbReference type="Gene3D" id="2.30.30.140">
    <property type="match status" value="1"/>
</dbReference>
<dbReference type="EMBL" id="JACAZE010000009">
    <property type="protein sequence ID" value="KAF7305781.1"/>
    <property type="molecule type" value="Genomic_DNA"/>
</dbReference>
<dbReference type="InterPro" id="IPR000313">
    <property type="entry name" value="PWWP_dom"/>
</dbReference>
<feature type="region of interest" description="Disordered" evidence="1">
    <location>
        <begin position="1"/>
        <end position="22"/>
    </location>
</feature>
<feature type="compositionally biased region" description="Basic residues" evidence="1">
    <location>
        <begin position="177"/>
        <end position="188"/>
    </location>
</feature>
<feature type="region of interest" description="Disordered" evidence="1">
    <location>
        <begin position="35"/>
        <end position="55"/>
    </location>
</feature>
<comment type="caution">
    <text evidence="3">The sequence shown here is derived from an EMBL/GenBank/DDBJ whole genome shotgun (WGS) entry which is preliminary data.</text>
</comment>
<gene>
    <name evidence="3" type="ORF">HMN09_00731800</name>
</gene>
<organism evidence="3 4">
    <name type="scientific">Mycena chlorophos</name>
    <name type="common">Agaric fungus</name>
    <name type="synonym">Agaricus chlorophos</name>
    <dbReference type="NCBI Taxonomy" id="658473"/>
    <lineage>
        <taxon>Eukaryota</taxon>
        <taxon>Fungi</taxon>
        <taxon>Dikarya</taxon>
        <taxon>Basidiomycota</taxon>
        <taxon>Agaricomycotina</taxon>
        <taxon>Agaricomycetes</taxon>
        <taxon>Agaricomycetidae</taxon>
        <taxon>Agaricales</taxon>
        <taxon>Marasmiineae</taxon>
        <taxon>Mycenaceae</taxon>
        <taxon>Mycena</taxon>
    </lineage>
</organism>
<feature type="region of interest" description="Disordered" evidence="1">
    <location>
        <begin position="119"/>
        <end position="234"/>
    </location>
</feature>
<evidence type="ECO:0000313" key="3">
    <source>
        <dbReference type="EMBL" id="KAF7305781.1"/>
    </source>
</evidence>
<dbReference type="PANTHER" id="PTHR10688">
    <property type="entry name" value="PWWP DOMAIN-CONTAINING PROTEIN"/>
    <property type="match status" value="1"/>
</dbReference>
<evidence type="ECO:0000256" key="1">
    <source>
        <dbReference type="SAM" id="MobiDB-lite"/>
    </source>
</evidence>
<proteinExistence type="predicted"/>
<name>A0A8H6SUL7_MYCCL</name>